<evidence type="ECO:0000313" key="1">
    <source>
        <dbReference type="EMBL" id="MBB6544964.1"/>
    </source>
</evidence>
<evidence type="ECO:0000313" key="2">
    <source>
        <dbReference type="Proteomes" id="UP000537141"/>
    </source>
</evidence>
<organism evidence="1 2">
    <name type="scientific">Thalassotalea piscium</name>
    <dbReference type="NCBI Taxonomy" id="1230533"/>
    <lineage>
        <taxon>Bacteria</taxon>
        <taxon>Pseudomonadati</taxon>
        <taxon>Pseudomonadota</taxon>
        <taxon>Gammaproteobacteria</taxon>
        <taxon>Alteromonadales</taxon>
        <taxon>Colwelliaceae</taxon>
        <taxon>Thalassotalea</taxon>
    </lineage>
</organism>
<dbReference type="Proteomes" id="UP000537141">
    <property type="component" value="Unassembled WGS sequence"/>
</dbReference>
<feature type="non-terminal residue" evidence="1">
    <location>
        <position position="1"/>
    </location>
</feature>
<proteinExistence type="predicted"/>
<dbReference type="AlphaFoldDB" id="A0A7X0TVA3"/>
<keyword evidence="2" id="KW-1185">Reference proteome</keyword>
<name>A0A7X0TVA3_9GAMM</name>
<protein>
    <submittedName>
        <fullName evidence="1">Uncharacterized protein</fullName>
    </submittedName>
</protein>
<accession>A0A7X0TVA3</accession>
<comment type="caution">
    <text evidence="1">The sequence shown here is derived from an EMBL/GenBank/DDBJ whole genome shotgun (WGS) entry which is preliminary data.</text>
</comment>
<reference evidence="1 2" key="1">
    <citation type="submission" date="2020-08" db="EMBL/GenBank/DDBJ databases">
        <title>Genomic Encyclopedia of Type Strains, Phase IV (KMG-IV): sequencing the most valuable type-strain genomes for metagenomic binning, comparative biology and taxonomic classification.</title>
        <authorList>
            <person name="Goeker M."/>
        </authorList>
    </citation>
    <scope>NUCLEOTIDE SEQUENCE [LARGE SCALE GENOMIC DNA]</scope>
    <source>
        <strain evidence="1 2">DSM 26287</strain>
    </source>
</reference>
<gene>
    <name evidence="1" type="ORF">HNQ55_003500</name>
</gene>
<dbReference type="EMBL" id="JACHHU010000041">
    <property type="protein sequence ID" value="MBB6544964.1"/>
    <property type="molecule type" value="Genomic_DNA"/>
</dbReference>
<sequence length="33" mass="3826">SGTFDELERKKAKLARASKRIIERHQSQDGLKE</sequence>